<feature type="compositionally biased region" description="Polar residues" evidence="1">
    <location>
        <begin position="72"/>
        <end position="84"/>
    </location>
</feature>
<dbReference type="Proteomes" id="UP000027586">
    <property type="component" value="Unassembled WGS sequence"/>
</dbReference>
<accession>A0A068SIL2</accession>
<keyword evidence="3" id="KW-1185">Reference proteome</keyword>
<dbReference type="EMBL" id="CBTN010000158">
    <property type="protein sequence ID" value="CDH61221.1"/>
    <property type="molecule type" value="Genomic_DNA"/>
</dbReference>
<proteinExistence type="predicted"/>
<feature type="region of interest" description="Disordered" evidence="1">
    <location>
        <begin position="37"/>
        <end position="84"/>
    </location>
</feature>
<evidence type="ECO:0000313" key="2">
    <source>
        <dbReference type="EMBL" id="CDH61221.1"/>
    </source>
</evidence>
<protein>
    <submittedName>
        <fullName evidence="2">Uncharacterized protein</fullName>
    </submittedName>
</protein>
<feature type="compositionally biased region" description="Polar residues" evidence="1">
    <location>
        <begin position="37"/>
        <end position="52"/>
    </location>
</feature>
<name>A0A068SIL2_9FUNG</name>
<comment type="caution">
    <text evidence="2">The sequence shown here is derived from an EMBL/GenBank/DDBJ whole genome shotgun (WGS) entry which is preliminary data.</text>
</comment>
<evidence type="ECO:0000313" key="3">
    <source>
        <dbReference type="Proteomes" id="UP000027586"/>
    </source>
</evidence>
<dbReference type="AlphaFoldDB" id="A0A068SIL2"/>
<dbReference type="VEuPathDB" id="FungiDB:LCOR_12001.1"/>
<evidence type="ECO:0000256" key="1">
    <source>
        <dbReference type="SAM" id="MobiDB-lite"/>
    </source>
</evidence>
<gene>
    <name evidence="2" type="ORF">LCOR_12001.1</name>
</gene>
<reference evidence="2" key="1">
    <citation type="submission" date="2013-08" db="EMBL/GenBank/DDBJ databases">
        <title>Gene expansion shapes genome architecture in the human pathogen Lichtheimia corymbifera: an evolutionary genomics analysis in the ancient terrestrial Mucorales (Mucoromycotina).</title>
        <authorList>
            <person name="Schwartze V.U."/>
            <person name="Winter S."/>
            <person name="Shelest E."/>
            <person name="Marcet-Houben M."/>
            <person name="Horn F."/>
            <person name="Wehner S."/>
            <person name="Hoffmann K."/>
            <person name="Riege K."/>
            <person name="Sammeth M."/>
            <person name="Nowrousian M."/>
            <person name="Valiante V."/>
            <person name="Linde J."/>
            <person name="Jacobsen I.D."/>
            <person name="Marz M."/>
            <person name="Brakhage A.A."/>
            <person name="Gabaldon T."/>
            <person name="Bocker S."/>
            <person name="Voigt K."/>
        </authorList>
    </citation>
    <scope>NUCLEOTIDE SEQUENCE [LARGE SCALE GENOMIC DNA]</scope>
    <source>
        <strain evidence="2">FSU 9682</strain>
    </source>
</reference>
<organism evidence="2 3">
    <name type="scientific">Lichtheimia corymbifera JMRC:FSU:9682</name>
    <dbReference type="NCBI Taxonomy" id="1263082"/>
    <lineage>
        <taxon>Eukaryota</taxon>
        <taxon>Fungi</taxon>
        <taxon>Fungi incertae sedis</taxon>
        <taxon>Mucoromycota</taxon>
        <taxon>Mucoromycotina</taxon>
        <taxon>Mucoromycetes</taxon>
        <taxon>Mucorales</taxon>
        <taxon>Lichtheimiaceae</taxon>
        <taxon>Lichtheimia</taxon>
    </lineage>
</organism>
<sequence>MVQGQTVIRSLAGAALDAKMEDAHVVEYCTLKCHSQSTRNCSNTNLPSTSNRGKSRRHRISKPEIARRPITRSLSTRQTRSARR</sequence>